<name>A0A0R3VYX1_TAEAS</name>
<keyword evidence="2" id="KW-0547">Nucleotide-binding</keyword>
<keyword evidence="5" id="KW-1185">Reference proteome</keyword>
<dbReference type="GO" id="GO:0005524">
    <property type="term" value="F:ATP binding"/>
    <property type="evidence" value="ECO:0007669"/>
    <property type="project" value="UniProtKB-KW"/>
</dbReference>
<evidence type="ECO:0000313" key="4">
    <source>
        <dbReference type="EMBL" id="VDK25658.1"/>
    </source>
</evidence>
<dbReference type="InterPro" id="IPR013126">
    <property type="entry name" value="Hsp_70_fam"/>
</dbReference>
<dbReference type="EMBL" id="UYRS01002219">
    <property type="protein sequence ID" value="VDK25658.1"/>
    <property type="molecule type" value="Genomic_DNA"/>
</dbReference>
<evidence type="ECO:0000256" key="3">
    <source>
        <dbReference type="ARBA" id="ARBA00022840"/>
    </source>
</evidence>
<dbReference type="WBParaSite" id="TASK_0000261501-mRNA-1">
    <property type="protein sequence ID" value="TASK_0000261501-mRNA-1"/>
    <property type="gene ID" value="TASK_0000261501"/>
</dbReference>
<gene>
    <name evidence="4" type="ORF">TASK_LOCUS2616</name>
</gene>
<reference evidence="6" key="1">
    <citation type="submission" date="2017-02" db="UniProtKB">
        <authorList>
            <consortium name="WormBaseParasite"/>
        </authorList>
    </citation>
    <scope>IDENTIFICATION</scope>
</reference>
<sequence length="75" mass="7786">MGISTSHQSPQADPAIGIDLGTAFSCVGVFQDGNVEIIANGQGDRKTPSFVAFADREYLTGAAAKKQAETNPTNT</sequence>
<dbReference type="Gene3D" id="3.30.420.40">
    <property type="match status" value="1"/>
</dbReference>
<dbReference type="FunFam" id="3.30.420.40:FF:000028">
    <property type="entry name" value="heat shock 70 kDa protein-like"/>
    <property type="match status" value="1"/>
</dbReference>
<dbReference type="AlphaFoldDB" id="A0A0R3VYX1"/>
<dbReference type="PRINTS" id="PR00301">
    <property type="entry name" value="HEATSHOCK70"/>
</dbReference>
<accession>A0A0R3VYX1</accession>
<dbReference type="InterPro" id="IPR043129">
    <property type="entry name" value="ATPase_NBD"/>
</dbReference>
<proteinExistence type="inferred from homology"/>
<dbReference type="SUPFAM" id="SSF53067">
    <property type="entry name" value="Actin-like ATPase domain"/>
    <property type="match status" value="1"/>
</dbReference>
<dbReference type="PANTHER" id="PTHR19375">
    <property type="entry name" value="HEAT SHOCK PROTEIN 70KDA"/>
    <property type="match status" value="1"/>
</dbReference>
<comment type="similarity">
    <text evidence="1">Belongs to the heat shock protein 70 family.</text>
</comment>
<organism evidence="6">
    <name type="scientific">Taenia asiatica</name>
    <name type="common">Asian tapeworm</name>
    <dbReference type="NCBI Taxonomy" id="60517"/>
    <lineage>
        <taxon>Eukaryota</taxon>
        <taxon>Metazoa</taxon>
        <taxon>Spiralia</taxon>
        <taxon>Lophotrochozoa</taxon>
        <taxon>Platyhelminthes</taxon>
        <taxon>Cestoda</taxon>
        <taxon>Eucestoda</taxon>
        <taxon>Cyclophyllidea</taxon>
        <taxon>Taeniidae</taxon>
        <taxon>Taenia</taxon>
    </lineage>
</organism>
<dbReference type="Pfam" id="PF00012">
    <property type="entry name" value="HSP70"/>
    <property type="match status" value="1"/>
</dbReference>
<evidence type="ECO:0000313" key="5">
    <source>
        <dbReference type="Proteomes" id="UP000282613"/>
    </source>
</evidence>
<dbReference type="STRING" id="60517.A0A0R3VYX1"/>
<dbReference type="OrthoDB" id="6259187at2759"/>
<evidence type="ECO:0000313" key="6">
    <source>
        <dbReference type="WBParaSite" id="TASK_0000261501-mRNA-1"/>
    </source>
</evidence>
<keyword evidence="3" id="KW-0067">ATP-binding</keyword>
<dbReference type="GO" id="GO:0140662">
    <property type="term" value="F:ATP-dependent protein folding chaperone"/>
    <property type="evidence" value="ECO:0007669"/>
    <property type="project" value="InterPro"/>
</dbReference>
<reference evidence="4 5" key="2">
    <citation type="submission" date="2018-11" db="EMBL/GenBank/DDBJ databases">
        <authorList>
            <consortium name="Pathogen Informatics"/>
        </authorList>
    </citation>
    <scope>NUCLEOTIDE SEQUENCE [LARGE SCALE GENOMIC DNA]</scope>
</reference>
<dbReference type="Proteomes" id="UP000282613">
    <property type="component" value="Unassembled WGS sequence"/>
</dbReference>
<evidence type="ECO:0000256" key="2">
    <source>
        <dbReference type="ARBA" id="ARBA00022741"/>
    </source>
</evidence>
<protein>
    <submittedName>
        <fullName evidence="6">Heat shock protein 70</fullName>
    </submittedName>
</protein>
<evidence type="ECO:0000256" key="1">
    <source>
        <dbReference type="ARBA" id="ARBA00007381"/>
    </source>
</evidence>